<sequence>MRRFALLLFPLLLTACSSTALPPPTSGSMVVRPAPSWPYATPVRYAMAEQFQYAGPRTEGWLLPVQLAVEQSLQGKGWQAAPITEADLWVAIGVADATEVQNGELFRRLGMAPGLAAPAGHKMGSLAVVLLDRQSGAAVWSASLQLETARAVPEDERAPLSQRWIASLLQSLPR</sequence>
<dbReference type="EMBL" id="CP040449">
    <property type="protein sequence ID" value="QFI55563.1"/>
    <property type="molecule type" value="Genomic_DNA"/>
</dbReference>
<keyword evidence="1" id="KW-0732">Signal</keyword>
<evidence type="ECO:0000313" key="2">
    <source>
        <dbReference type="EMBL" id="QFI55563.1"/>
    </source>
</evidence>
<keyword evidence="3" id="KW-1185">Reference proteome</keyword>
<dbReference type="Proteomes" id="UP000594034">
    <property type="component" value="Chromosome"/>
</dbReference>
<protein>
    <submittedName>
        <fullName evidence="2">DUF4136 domain-containing protein</fullName>
    </submittedName>
</protein>
<dbReference type="KEGG" id="asim:FE240_13210"/>
<evidence type="ECO:0000256" key="1">
    <source>
        <dbReference type="SAM" id="SignalP"/>
    </source>
</evidence>
<dbReference type="AlphaFoldDB" id="A0A5J6X0M7"/>
<dbReference type="PROSITE" id="PS51257">
    <property type="entry name" value="PROKAR_LIPOPROTEIN"/>
    <property type="match status" value="1"/>
</dbReference>
<evidence type="ECO:0000313" key="3">
    <source>
        <dbReference type="Proteomes" id="UP000594034"/>
    </source>
</evidence>
<accession>A0A5J6X0M7</accession>
<proteinExistence type="predicted"/>
<reference evidence="2 3" key="1">
    <citation type="submission" date="2019-05" db="EMBL/GenBank/DDBJ databases">
        <title>OXA-830, a novel chromosomally encoded expanded-spectrum class D beta-lactamase in Aeromonas simiae.</title>
        <authorList>
            <person name="Zhou W."/>
            <person name="Chen Q."/>
        </authorList>
    </citation>
    <scope>NUCLEOTIDE SEQUENCE [LARGE SCALE GENOMIC DNA]</scope>
    <source>
        <strain evidence="2 3">A6</strain>
    </source>
</reference>
<feature type="chain" id="PRO_5023941962" evidence="1">
    <location>
        <begin position="21"/>
        <end position="174"/>
    </location>
</feature>
<feature type="signal peptide" evidence="1">
    <location>
        <begin position="1"/>
        <end position="20"/>
    </location>
</feature>
<gene>
    <name evidence="2" type="ORF">FE240_13210</name>
</gene>
<dbReference type="RefSeq" id="WP_193001543.1">
    <property type="nucleotide sequence ID" value="NZ_CP040449.1"/>
</dbReference>
<name>A0A5J6X0M7_9GAMM</name>
<organism evidence="2 3">
    <name type="scientific">Aeromonas simiae</name>
    <dbReference type="NCBI Taxonomy" id="218936"/>
    <lineage>
        <taxon>Bacteria</taxon>
        <taxon>Pseudomonadati</taxon>
        <taxon>Pseudomonadota</taxon>
        <taxon>Gammaproteobacteria</taxon>
        <taxon>Aeromonadales</taxon>
        <taxon>Aeromonadaceae</taxon>
        <taxon>Aeromonas</taxon>
    </lineage>
</organism>